<reference evidence="1" key="1">
    <citation type="submission" date="2009-10" db="EMBL/GenBank/DDBJ databases">
        <title>Diversity of trophic interactions inside an arsenic-rich microbial ecosystem.</title>
        <authorList>
            <person name="Bertin P.N."/>
            <person name="Heinrich-Salmeron A."/>
            <person name="Pelletier E."/>
            <person name="Goulhen-Chollet F."/>
            <person name="Arsene-Ploetze F."/>
            <person name="Gallien S."/>
            <person name="Calteau A."/>
            <person name="Vallenet D."/>
            <person name="Casiot C."/>
            <person name="Chane-Woon-Ming B."/>
            <person name="Giloteaux L."/>
            <person name="Barakat M."/>
            <person name="Bonnefoy V."/>
            <person name="Bruneel O."/>
            <person name="Chandler M."/>
            <person name="Cleiss J."/>
            <person name="Duran R."/>
            <person name="Elbaz-Poulichet F."/>
            <person name="Fonknechten N."/>
            <person name="Lauga B."/>
            <person name="Mornico D."/>
            <person name="Ortet P."/>
            <person name="Schaeffer C."/>
            <person name="Siguier P."/>
            <person name="Alexander Thil Smith A."/>
            <person name="Van Dorsselaer A."/>
            <person name="Weissenbach J."/>
            <person name="Medigue C."/>
            <person name="Le Paslier D."/>
        </authorList>
    </citation>
    <scope>NUCLEOTIDE SEQUENCE</scope>
</reference>
<accession>E6PSQ8</accession>
<dbReference type="AlphaFoldDB" id="E6PSQ8"/>
<name>E6PSQ8_9ZZZZ</name>
<evidence type="ECO:0000313" key="1">
    <source>
        <dbReference type="EMBL" id="CBH97965.1"/>
    </source>
</evidence>
<dbReference type="EMBL" id="CABM01000048">
    <property type="protein sequence ID" value="CBH97965.1"/>
    <property type="molecule type" value="Genomic_DNA"/>
</dbReference>
<proteinExistence type="predicted"/>
<organism evidence="1">
    <name type="scientific">mine drainage metagenome</name>
    <dbReference type="NCBI Taxonomy" id="410659"/>
    <lineage>
        <taxon>unclassified sequences</taxon>
        <taxon>metagenomes</taxon>
        <taxon>ecological metagenomes</taxon>
    </lineage>
</organism>
<comment type="caution">
    <text evidence="1">The sequence shown here is derived from an EMBL/GenBank/DDBJ whole genome shotgun (WGS) entry which is preliminary data.</text>
</comment>
<gene>
    <name evidence="1" type="ORF">CARN2_3441</name>
</gene>
<protein>
    <submittedName>
        <fullName evidence="1">Uncharacterized protein</fullName>
    </submittedName>
</protein>
<sequence>MNTLQAKLIQAAGARYRAQADFGTRFGICRMLFVPRGLGGGDLLALGAATALEPKQIDEALALASLKASHQHAAPPPPPACGKRALASLALTPRILAQKPIATPSRAG</sequence>